<dbReference type="EMBL" id="DS268110">
    <property type="protein sequence ID" value="KMM68133.1"/>
    <property type="molecule type" value="Genomic_DNA"/>
</dbReference>
<reference evidence="1 2" key="1">
    <citation type="submission" date="2007-06" db="EMBL/GenBank/DDBJ databases">
        <title>The Genome Sequence of Coccidioides posadasii RMSCC_3488.</title>
        <authorList>
            <consortium name="Coccidioides Genome Resources Consortium"/>
            <consortium name="The Broad Institute Genome Sequencing Platform"/>
            <person name="Henn M.R."/>
            <person name="Sykes S."/>
            <person name="Young S."/>
            <person name="Jaffe D."/>
            <person name="Berlin A."/>
            <person name="Alvarez P."/>
            <person name="Butler J."/>
            <person name="Gnerre S."/>
            <person name="Grabherr M."/>
            <person name="Mauceli E."/>
            <person name="Brockman W."/>
            <person name="Kodira C."/>
            <person name="Alvarado L."/>
            <person name="Zeng Q."/>
            <person name="Crawford M."/>
            <person name="Antoine C."/>
            <person name="Devon K."/>
            <person name="Galgiani J."/>
            <person name="Orsborn K."/>
            <person name="Lewis M.L."/>
            <person name="Nusbaum C."/>
            <person name="Galagan J."/>
            <person name="Birren B."/>
        </authorList>
    </citation>
    <scope>NUCLEOTIDE SEQUENCE [LARGE SCALE GENOMIC DNA]</scope>
    <source>
        <strain evidence="1 2">RMSCC 3488</strain>
    </source>
</reference>
<proteinExistence type="predicted"/>
<dbReference type="Proteomes" id="UP000054567">
    <property type="component" value="Unassembled WGS sequence"/>
</dbReference>
<evidence type="ECO:0000313" key="2">
    <source>
        <dbReference type="Proteomes" id="UP000054567"/>
    </source>
</evidence>
<gene>
    <name evidence="1" type="ORF">CPAG_04465</name>
</gene>
<evidence type="ECO:0000313" key="1">
    <source>
        <dbReference type="EMBL" id="KMM68133.1"/>
    </source>
</evidence>
<dbReference type="AlphaFoldDB" id="A0A0J6FCW0"/>
<dbReference type="VEuPathDB" id="FungiDB:CPAG_04465"/>
<accession>A0A0J6FCW0</accession>
<sequence>MLLTVEPRNSLWDLMYLVRVHIKDRFLLSERTSYVHIILFITLERPSFMFETKGCFNKSLRKCYDEKGPVCQRPELFCIAIRICGGSETWYPIRYRPEMSTSRVIRTHSLVSVD</sequence>
<reference evidence="2" key="3">
    <citation type="journal article" date="2010" name="Genome Res.">
        <title>Population genomic sequencing of Coccidioides fungi reveals recent hybridization and transposon control.</title>
        <authorList>
            <person name="Neafsey D.E."/>
            <person name="Barker B.M."/>
            <person name="Sharpton T.J."/>
            <person name="Stajich J.E."/>
            <person name="Park D.J."/>
            <person name="Whiston E."/>
            <person name="Hung C.-Y."/>
            <person name="McMahan C."/>
            <person name="White J."/>
            <person name="Sykes S."/>
            <person name="Heiman D."/>
            <person name="Young S."/>
            <person name="Zeng Q."/>
            <person name="Abouelleil A."/>
            <person name="Aftuck L."/>
            <person name="Bessette D."/>
            <person name="Brown A."/>
            <person name="FitzGerald M."/>
            <person name="Lui A."/>
            <person name="Macdonald J.P."/>
            <person name="Priest M."/>
            <person name="Orbach M.J."/>
            <person name="Galgiani J.N."/>
            <person name="Kirkland T.N."/>
            <person name="Cole G.T."/>
            <person name="Birren B.W."/>
            <person name="Henn M.R."/>
            <person name="Taylor J.W."/>
            <person name="Rounsley S.D."/>
        </authorList>
    </citation>
    <scope>NUCLEOTIDE SEQUENCE [LARGE SCALE GENOMIC DNA]</scope>
    <source>
        <strain evidence="2">RMSCC 3488</strain>
    </source>
</reference>
<name>A0A0J6FCW0_COCPO</name>
<organism evidence="1 2">
    <name type="scientific">Coccidioides posadasii RMSCC 3488</name>
    <dbReference type="NCBI Taxonomy" id="454284"/>
    <lineage>
        <taxon>Eukaryota</taxon>
        <taxon>Fungi</taxon>
        <taxon>Dikarya</taxon>
        <taxon>Ascomycota</taxon>
        <taxon>Pezizomycotina</taxon>
        <taxon>Eurotiomycetes</taxon>
        <taxon>Eurotiomycetidae</taxon>
        <taxon>Onygenales</taxon>
        <taxon>Onygenaceae</taxon>
        <taxon>Coccidioides</taxon>
    </lineage>
</organism>
<reference evidence="2" key="2">
    <citation type="journal article" date="2009" name="Genome Res.">
        <title>Comparative genomic analyses of the human fungal pathogens Coccidioides and their relatives.</title>
        <authorList>
            <person name="Sharpton T.J."/>
            <person name="Stajich J.E."/>
            <person name="Rounsley S.D."/>
            <person name="Gardner M.J."/>
            <person name="Wortman J.R."/>
            <person name="Jordar V.S."/>
            <person name="Maiti R."/>
            <person name="Kodira C.D."/>
            <person name="Neafsey D.E."/>
            <person name="Zeng Q."/>
            <person name="Hung C.-Y."/>
            <person name="McMahan C."/>
            <person name="Muszewska A."/>
            <person name="Grynberg M."/>
            <person name="Mandel M.A."/>
            <person name="Kellner E.M."/>
            <person name="Barker B.M."/>
            <person name="Galgiani J.N."/>
            <person name="Orbach M.J."/>
            <person name="Kirkland T.N."/>
            <person name="Cole G.T."/>
            <person name="Henn M.R."/>
            <person name="Birren B.W."/>
            <person name="Taylor J.W."/>
        </authorList>
    </citation>
    <scope>NUCLEOTIDE SEQUENCE [LARGE SCALE GENOMIC DNA]</scope>
    <source>
        <strain evidence="2">RMSCC 3488</strain>
    </source>
</reference>
<protein>
    <submittedName>
        <fullName evidence="1">Uncharacterized protein</fullName>
    </submittedName>
</protein>